<dbReference type="InterPro" id="IPR044924">
    <property type="entry name" value="HAD-SF_hydro_IA_REG-2-like_cap"/>
</dbReference>
<dbReference type="NCBIfam" id="TIGR02252">
    <property type="entry name" value="DREG-2"/>
    <property type="match status" value="1"/>
</dbReference>
<sequence>MNLWKLSGTAFSQNHLVRSYIQMSSNVDSILKGVDFILFDALDTLYKPKTSIGYSYLAFLEKKNANPQKITEATMESNFLKSFKEVNDKSKSFGFYEGIDDGEWWKRVIRLTYIYSGVEVKVVDSLIDEATDELMKAYSSSIGYVVYPDTVSTIPKLKELGYKIGVVSNSDTRTPLVLKDMNLLSYFDFVIDSASFGVEKPSPEIFNIAMQKILNIDGKGIDKSRVLHVGDNLKKDFFGALSFGFNAALLCRPGETPNPSIKTQNDLDLTVGNFDKSLVASQKFGVISSLGQLLPVEKN</sequence>
<dbReference type="PRINTS" id="PR00413">
    <property type="entry name" value="HADHALOGNASE"/>
</dbReference>
<dbReference type="Proteomes" id="UP000187455">
    <property type="component" value="Unassembled WGS sequence"/>
</dbReference>
<dbReference type="PANTHER" id="PTHR46191:SF2">
    <property type="entry name" value="HALOACID DEHALOGENASE-LIKE HYDROLASE DOMAIN-CONTAINING PROTEIN 3"/>
    <property type="match status" value="1"/>
</dbReference>
<gene>
    <name evidence="1" type="ORF">AYI68_g5396</name>
</gene>
<dbReference type="InterPro" id="IPR011949">
    <property type="entry name" value="HAD-SF_hydro_IA_REG-2-like"/>
</dbReference>
<dbReference type="GO" id="GO:0005634">
    <property type="term" value="C:nucleus"/>
    <property type="evidence" value="ECO:0007669"/>
    <property type="project" value="TreeGrafter"/>
</dbReference>
<dbReference type="SUPFAM" id="SSF56784">
    <property type="entry name" value="HAD-like"/>
    <property type="match status" value="1"/>
</dbReference>
<accession>A0A1R0GUI1</accession>
<keyword evidence="2" id="KW-1185">Reference proteome</keyword>
<dbReference type="InterPro" id="IPR023214">
    <property type="entry name" value="HAD_sf"/>
</dbReference>
<dbReference type="GO" id="GO:0016791">
    <property type="term" value="F:phosphatase activity"/>
    <property type="evidence" value="ECO:0007669"/>
    <property type="project" value="UniProtKB-ARBA"/>
</dbReference>
<protein>
    <submittedName>
        <fullName evidence="1">Haloacid dehalogenase-like hydrolase domain-containing protein 3</fullName>
    </submittedName>
</protein>
<organism evidence="1 2">
    <name type="scientific">Smittium mucronatum</name>
    <dbReference type="NCBI Taxonomy" id="133383"/>
    <lineage>
        <taxon>Eukaryota</taxon>
        <taxon>Fungi</taxon>
        <taxon>Fungi incertae sedis</taxon>
        <taxon>Zoopagomycota</taxon>
        <taxon>Kickxellomycotina</taxon>
        <taxon>Harpellomycetes</taxon>
        <taxon>Harpellales</taxon>
        <taxon>Legeriomycetaceae</taxon>
        <taxon>Smittium</taxon>
    </lineage>
</organism>
<keyword evidence="1" id="KW-0378">Hydrolase</keyword>
<dbReference type="SFLD" id="SFLDG01129">
    <property type="entry name" value="C1.5:_HAD__Beta-PGM__Phosphata"/>
    <property type="match status" value="1"/>
</dbReference>
<dbReference type="InterPro" id="IPR006439">
    <property type="entry name" value="HAD-SF_hydro_IA"/>
</dbReference>
<name>A0A1R0GUI1_9FUNG</name>
<dbReference type="InterPro" id="IPR051828">
    <property type="entry name" value="HAD-like_hydrolase_domain"/>
</dbReference>
<dbReference type="Gene3D" id="3.40.50.1000">
    <property type="entry name" value="HAD superfamily/HAD-like"/>
    <property type="match status" value="1"/>
</dbReference>
<dbReference type="InterPro" id="IPR036412">
    <property type="entry name" value="HAD-like_sf"/>
</dbReference>
<comment type="caution">
    <text evidence="1">The sequence shown here is derived from an EMBL/GenBank/DDBJ whole genome shotgun (WGS) entry which is preliminary data.</text>
</comment>
<dbReference type="PANTHER" id="PTHR46191">
    <property type="match status" value="1"/>
</dbReference>
<dbReference type="NCBIfam" id="TIGR01549">
    <property type="entry name" value="HAD-SF-IA-v1"/>
    <property type="match status" value="1"/>
</dbReference>
<evidence type="ECO:0000313" key="2">
    <source>
        <dbReference type="Proteomes" id="UP000187455"/>
    </source>
</evidence>
<dbReference type="AlphaFoldDB" id="A0A1R0GUI1"/>
<dbReference type="OrthoDB" id="444127at2759"/>
<evidence type="ECO:0000313" key="1">
    <source>
        <dbReference type="EMBL" id="OLY80508.1"/>
    </source>
</evidence>
<reference evidence="1 2" key="1">
    <citation type="journal article" date="2016" name="Mol. Biol. Evol.">
        <title>Genome-Wide Survey of Gut Fungi (Harpellales) Reveals the First Horizontally Transferred Ubiquitin Gene from a Mosquito Host.</title>
        <authorList>
            <person name="Wang Y."/>
            <person name="White M.M."/>
            <person name="Kvist S."/>
            <person name="Moncalvo J.M."/>
        </authorList>
    </citation>
    <scope>NUCLEOTIDE SEQUENCE [LARGE SCALE GENOMIC DNA]</scope>
    <source>
        <strain evidence="1 2">ALG-7-W6</strain>
    </source>
</reference>
<dbReference type="STRING" id="133383.A0A1R0GUI1"/>
<dbReference type="SFLD" id="SFLDS00003">
    <property type="entry name" value="Haloacid_Dehalogenase"/>
    <property type="match status" value="1"/>
</dbReference>
<dbReference type="Gene3D" id="1.10.150.720">
    <property type="entry name" value="Haloacid dehalogenase-like hydrolase"/>
    <property type="match status" value="1"/>
</dbReference>
<proteinExistence type="predicted"/>
<dbReference type="EMBL" id="LSSL01003418">
    <property type="protein sequence ID" value="OLY80508.1"/>
    <property type="molecule type" value="Genomic_DNA"/>
</dbReference>
<dbReference type="Pfam" id="PF00702">
    <property type="entry name" value="Hydrolase"/>
    <property type="match status" value="1"/>
</dbReference>